<proteinExistence type="predicted"/>
<reference evidence="1" key="2">
    <citation type="submission" date="2020-09" db="EMBL/GenBank/DDBJ databases">
        <authorList>
            <person name="Sun Q."/>
            <person name="Zhou Y."/>
        </authorList>
    </citation>
    <scope>NUCLEOTIDE SEQUENCE</scope>
    <source>
        <strain evidence="1">CGMCC 1.15478</strain>
    </source>
</reference>
<dbReference type="EMBL" id="BMJH01000003">
    <property type="protein sequence ID" value="GGC70681.1"/>
    <property type="molecule type" value="Genomic_DNA"/>
</dbReference>
<protein>
    <submittedName>
        <fullName evidence="1">Uncharacterized protein</fullName>
    </submittedName>
</protein>
<evidence type="ECO:0000313" key="2">
    <source>
        <dbReference type="Proteomes" id="UP000641514"/>
    </source>
</evidence>
<sequence>MGLDLGGATENARGFPAFSVPPWPSHFHQGLWHRFPRPLVCHWYRDAFNLPMFTYGSPKL</sequence>
<keyword evidence="2" id="KW-1185">Reference proteome</keyword>
<name>A0A916UES0_9ACTN</name>
<evidence type="ECO:0000313" key="1">
    <source>
        <dbReference type="EMBL" id="GGC70681.1"/>
    </source>
</evidence>
<reference evidence="1" key="1">
    <citation type="journal article" date="2014" name="Int. J. Syst. Evol. Microbiol.">
        <title>Complete genome sequence of Corynebacterium casei LMG S-19264T (=DSM 44701T), isolated from a smear-ripened cheese.</title>
        <authorList>
            <consortium name="US DOE Joint Genome Institute (JGI-PGF)"/>
            <person name="Walter F."/>
            <person name="Albersmeier A."/>
            <person name="Kalinowski J."/>
            <person name="Ruckert C."/>
        </authorList>
    </citation>
    <scope>NUCLEOTIDE SEQUENCE</scope>
    <source>
        <strain evidence="1">CGMCC 1.15478</strain>
    </source>
</reference>
<dbReference type="AlphaFoldDB" id="A0A916UES0"/>
<comment type="caution">
    <text evidence="1">The sequence shown here is derived from an EMBL/GenBank/DDBJ whole genome shotgun (WGS) entry which is preliminary data.</text>
</comment>
<gene>
    <name evidence="1" type="ORF">GCM10011410_24440</name>
</gene>
<accession>A0A916UES0</accession>
<organism evidence="1 2">
    <name type="scientific">Hoyosella rhizosphaerae</name>
    <dbReference type="NCBI Taxonomy" id="1755582"/>
    <lineage>
        <taxon>Bacteria</taxon>
        <taxon>Bacillati</taxon>
        <taxon>Actinomycetota</taxon>
        <taxon>Actinomycetes</taxon>
        <taxon>Mycobacteriales</taxon>
        <taxon>Hoyosellaceae</taxon>
        <taxon>Hoyosella</taxon>
    </lineage>
</organism>
<dbReference type="Proteomes" id="UP000641514">
    <property type="component" value="Unassembled WGS sequence"/>
</dbReference>